<geneLocation type="plasmid" evidence="1">
    <name>pDH6B</name>
</geneLocation>
<reference evidence="1" key="1">
    <citation type="submission" date="2016-09" db="EMBL/GenBank/DDBJ databases">
        <title>The characteristics of the autonomous linear plasmid pDH6A from Debaryomyces hansenii yeast.</title>
        <authorList>
            <person name="Polomska X."/>
            <person name="Neuveglise C."/>
        </authorList>
    </citation>
    <scope>NUCLEOTIDE SEQUENCE</scope>
    <source>
        <strain evidence="1">7g</strain>
        <plasmid evidence="1">pDH6B</plasmid>
    </source>
</reference>
<name>A0A219YH95_DEBHN</name>
<keyword evidence="1" id="KW-0614">Plasmid</keyword>
<proteinExistence type="predicted"/>
<evidence type="ECO:0000313" key="1">
    <source>
        <dbReference type="EMBL" id="APZ80141.1"/>
    </source>
</evidence>
<organism evidence="1">
    <name type="scientific">Debaryomyces hansenii</name>
    <name type="common">Yeast</name>
    <name type="synonym">Torulaspora hansenii</name>
    <dbReference type="NCBI Taxonomy" id="4959"/>
    <lineage>
        <taxon>Eukaryota</taxon>
        <taxon>Fungi</taxon>
        <taxon>Dikarya</taxon>
        <taxon>Ascomycota</taxon>
        <taxon>Saccharomycotina</taxon>
        <taxon>Pichiomycetes</taxon>
        <taxon>Debaryomycetaceae</taxon>
        <taxon>Debaryomyces</taxon>
    </lineage>
</organism>
<protein>
    <submittedName>
        <fullName evidence="1">Uncharacterized protein</fullName>
    </submittedName>
</protein>
<sequence>MGESEDNYIGRLCYYGCLSVFDDYYDKLDLEYEHNIIAGSKRNLEFAKKSMELNTLTDDIYCIIFGILLSKNIILDLQTDLDLYPYPKPWFEFNYPKPELCVKFKDIKPLCLDFLGVLYDNKELLNDKLSDVAYSLALNLGKTQYIKDKRDIDDVYFIKHLNIVLDGDFRDREELAEEDIYENRKREHYKNIHTGIYSDNEVLINYDKARSNFNNNIKTNTVLSKLVASSENYEYLFKTHDFFLIYTRNNLQWASYLMRIGYSFNNYLIVYNILYIKILSSVIEDLYKPYNVDDILIPEYSIFELALKYNKKDVIDKIMELYHRNGDMFIKILDMKNQKYVYEQIQKIPERKIFNPLIGDEFNNIYS</sequence>
<dbReference type="EMBL" id="KX904876">
    <property type="protein sequence ID" value="APZ80141.1"/>
    <property type="molecule type" value="Genomic_DNA"/>
</dbReference>
<dbReference type="AlphaFoldDB" id="A0A219YH95"/>
<accession>A0A219YH95</accession>